<feature type="chain" id="PRO_5006388049" evidence="1">
    <location>
        <begin position="23"/>
        <end position="102"/>
    </location>
</feature>
<evidence type="ECO:0000313" key="3">
    <source>
        <dbReference type="Proteomes" id="UP000009192"/>
    </source>
</evidence>
<dbReference type="InParanoid" id="A0A0Q9XJG9"/>
<keyword evidence="3" id="KW-1185">Reference proteome</keyword>
<organism evidence="2 3">
    <name type="scientific">Drosophila mojavensis</name>
    <name type="common">Fruit fly</name>
    <dbReference type="NCBI Taxonomy" id="7230"/>
    <lineage>
        <taxon>Eukaryota</taxon>
        <taxon>Metazoa</taxon>
        <taxon>Ecdysozoa</taxon>
        <taxon>Arthropoda</taxon>
        <taxon>Hexapoda</taxon>
        <taxon>Insecta</taxon>
        <taxon>Pterygota</taxon>
        <taxon>Neoptera</taxon>
        <taxon>Endopterygota</taxon>
        <taxon>Diptera</taxon>
        <taxon>Brachycera</taxon>
        <taxon>Muscomorpha</taxon>
        <taxon>Ephydroidea</taxon>
        <taxon>Drosophilidae</taxon>
        <taxon>Drosophila</taxon>
    </lineage>
</organism>
<proteinExistence type="predicted"/>
<dbReference type="AlphaFoldDB" id="A0A0Q9XJG9"/>
<dbReference type="OrthoDB" id="10342686at2759"/>
<evidence type="ECO:0000313" key="2">
    <source>
        <dbReference type="EMBL" id="KRG07609.1"/>
    </source>
</evidence>
<name>A0A0Q9XJG9_DROMO</name>
<sequence>MSNVKSFAFLLYLIGLWSLSHEYNDTTLITGDGITVCQYIDNKGPFETFKRGKENDTKIRTNVYFGSLETPHSSSNIHSSIHSALLLSLIVQKLDLWYRQRL</sequence>
<dbReference type="Proteomes" id="UP000009192">
    <property type="component" value="Unassembled WGS sequence"/>
</dbReference>
<reference evidence="2 3" key="1">
    <citation type="journal article" date="2007" name="Nature">
        <title>Evolution of genes and genomes on the Drosophila phylogeny.</title>
        <authorList>
            <consortium name="Drosophila 12 Genomes Consortium"/>
            <person name="Clark A.G."/>
            <person name="Eisen M.B."/>
            <person name="Smith D.R."/>
            <person name="Bergman C.M."/>
            <person name="Oliver B."/>
            <person name="Markow T.A."/>
            <person name="Kaufman T.C."/>
            <person name="Kellis M."/>
            <person name="Gelbart W."/>
            <person name="Iyer V.N."/>
            <person name="Pollard D.A."/>
            <person name="Sackton T.B."/>
            <person name="Larracuente A.M."/>
            <person name="Singh N.D."/>
            <person name="Abad J.P."/>
            <person name="Abt D.N."/>
            <person name="Adryan B."/>
            <person name="Aguade M."/>
            <person name="Akashi H."/>
            <person name="Anderson W.W."/>
            <person name="Aquadro C.F."/>
            <person name="Ardell D.H."/>
            <person name="Arguello R."/>
            <person name="Artieri C.G."/>
            <person name="Barbash D.A."/>
            <person name="Barker D."/>
            <person name="Barsanti P."/>
            <person name="Batterham P."/>
            <person name="Batzoglou S."/>
            <person name="Begun D."/>
            <person name="Bhutkar A."/>
            <person name="Blanco E."/>
            <person name="Bosak S.A."/>
            <person name="Bradley R.K."/>
            <person name="Brand A.D."/>
            <person name="Brent M.R."/>
            <person name="Brooks A.N."/>
            <person name="Brown R.H."/>
            <person name="Butlin R.K."/>
            <person name="Caggese C."/>
            <person name="Calvi B.R."/>
            <person name="Bernardo de Carvalho A."/>
            <person name="Caspi A."/>
            <person name="Castrezana S."/>
            <person name="Celniker S.E."/>
            <person name="Chang J.L."/>
            <person name="Chapple C."/>
            <person name="Chatterji S."/>
            <person name="Chinwalla A."/>
            <person name="Civetta A."/>
            <person name="Clifton S.W."/>
            <person name="Comeron J.M."/>
            <person name="Costello J.C."/>
            <person name="Coyne J.A."/>
            <person name="Daub J."/>
            <person name="David R.G."/>
            <person name="Delcher A.L."/>
            <person name="Delehaunty K."/>
            <person name="Do C.B."/>
            <person name="Ebling H."/>
            <person name="Edwards K."/>
            <person name="Eickbush T."/>
            <person name="Evans J.D."/>
            <person name="Filipski A."/>
            <person name="Findeiss S."/>
            <person name="Freyhult E."/>
            <person name="Fulton L."/>
            <person name="Fulton R."/>
            <person name="Garcia A.C."/>
            <person name="Gardiner A."/>
            <person name="Garfield D.A."/>
            <person name="Garvin B.E."/>
            <person name="Gibson G."/>
            <person name="Gilbert D."/>
            <person name="Gnerre S."/>
            <person name="Godfrey J."/>
            <person name="Good R."/>
            <person name="Gotea V."/>
            <person name="Gravely B."/>
            <person name="Greenberg A.J."/>
            <person name="Griffiths-Jones S."/>
            <person name="Gross S."/>
            <person name="Guigo R."/>
            <person name="Gustafson E.A."/>
            <person name="Haerty W."/>
            <person name="Hahn M.W."/>
            <person name="Halligan D.L."/>
            <person name="Halpern A.L."/>
            <person name="Halter G.M."/>
            <person name="Han M.V."/>
            <person name="Heger A."/>
            <person name="Hillier L."/>
            <person name="Hinrichs A.S."/>
            <person name="Holmes I."/>
            <person name="Hoskins R.A."/>
            <person name="Hubisz M.J."/>
            <person name="Hultmark D."/>
            <person name="Huntley M.A."/>
            <person name="Jaffe D.B."/>
            <person name="Jagadeeshan S."/>
            <person name="Jeck W.R."/>
            <person name="Johnson J."/>
            <person name="Jones C.D."/>
            <person name="Jordan W.C."/>
            <person name="Karpen G.H."/>
            <person name="Kataoka E."/>
            <person name="Keightley P.D."/>
            <person name="Kheradpour P."/>
            <person name="Kirkness E.F."/>
            <person name="Koerich L.B."/>
            <person name="Kristiansen K."/>
            <person name="Kudrna D."/>
            <person name="Kulathinal R.J."/>
            <person name="Kumar S."/>
            <person name="Kwok R."/>
            <person name="Lander E."/>
            <person name="Langley C.H."/>
            <person name="Lapoint R."/>
            <person name="Lazzaro B.P."/>
            <person name="Lee S.J."/>
            <person name="Levesque L."/>
            <person name="Li R."/>
            <person name="Lin C.F."/>
            <person name="Lin M.F."/>
            <person name="Lindblad-Toh K."/>
            <person name="Llopart A."/>
            <person name="Long M."/>
            <person name="Low L."/>
            <person name="Lozovsky E."/>
            <person name="Lu J."/>
            <person name="Luo M."/>
            <person name="Machado C.A."/>
            <person name="Makalowski W."/>
            <person name="Marzo M."/>
            <person name="Matsuda M."/>
            <person name="Matzkin L."/>
            <person name="McAllister B."/>
            <person name="McBride C.S."/>
            <person name="McKernan B."/>
            <person name="McKernan K."/>
            <person name="Mendez-Lago M."/>
            <person name="Minx P."/>
            <person name="Mollenhauer M.U."/>
            <person name="Montooth K."/>
            <person name="Mount S.M."/>
            <person name="Mu X."/>
            <person name="Myers E."/>
            <person name="Negre B."/>
            <person name="Newfeld S."/>
            <person name="Nielsen R."/>
            <person name="Noor M.A."/>
            <person name="O'Grady P."/>
            <person name="Pachter L."/>
            <person name="Papaceit M."/>
            <person name="Parisi M.J."/>
            <person name="Parisi M."/>
            <person name="Parts L."/>
            <person name="Pedersen J.S."/>
            <person name="Pesole G."/>
            <person name="Phillippy A.M."/>
            <person name="Ponting C.P."/>
            <person name="Pop M."/>
            <person name="Porcelli D."/>
            <person name="Powell J.R."/>
            <person name="Prohaska S."/>
            <person name="Pruitt K."/>
            <person name="Puig M."/>
            <person name="Quesneville H."/>
            <person name="Ram K.R."/>
            <person name="Rand D."/>
            <person name="Rasmussen M.D."/>
            <person name="Reed L.K."/>
            <person name="Reenan R."/>
            <person name="Reily A."/>
            <person name="Remington K.A."/>
            <person name="Rieger T.T."/>
            <person name="Ritchie M.G."/>
            <person name="Robin C."/>
            <person name="Rogers Y.H."/>
            <person name="Rohde C."/>
            <person name="Rozas J."/>
            <person name="Rubenfield M.J."/>
            <person name="Ruiz A."/>
            <person name="Russo S."/>
            <person name="Salzberg S.L."/>
            <person name="Sanchez-Gracia A."/>
            <person name="Saranga D.J."/>
            <person name="Sato H."/>
            <person name="Schaeffer S.W."/>
            <person name="Schatz M.C."/>
            <person name="Schlenke T."/>
            <person name="Schwartz R."/>
            <person name="Segarra C."/>
            <person name="Singh R.S."/>
            <person name="Sirot L."/>
            <person name="Sirota M."/>
            <person name="Sisneros N.B."/>
            <person name="Smith C.D."/>
            <person name="Smith T.F."/>
            <person name="Spieth J."/>
            <person name="Stage D.E."/>
            <person name="Stark A."/>
            <person name="Stephan W."/>
            <person name="Strausberg R.L."/>
            <person name="Strempel S."/>
            <person name="Sturgill D."/>
            <person name="Sutton G."/>
            <person name="Sutton G.G."/>
            <person name="Tao W."/>
            <person name="Teichmann S."/>
            <person name="Tobari Y.N."/>
            <person name="Tomimura Y."/>
            <person name="Tsolas J.M."/>
            <person name="Valente V.L."/>
            <person name="Venter E."/>
            <person name="Venter J.C."/>
            <person name="Vicario S."/>
            <person name="Vieira F.G."/>
            <person name="Vilella A.J."/>
            <person name="Villasante A."/>
            <person name="Walenz B."/>
            <person name="Wang J."/>
            <person name="Wasserman M."/>
            <person name="Watts T."/>
            <person name="Wilson D."/>
            <person name="Wilson R.K."/>
            <person name="Wing R.A."/>
            <person name="Wolfner M.F."/>
            <person name="Wong A."/>
            <person name="Wong G.K."/>
            <person name="Wu C.I."/>
            <person name="Wu G."/>
            <person name="Yamamoto D."/>
            <person name="Yang H.P."/>
            <person name="Yang S.P."/>
            <person name="Yorke J.A."/>
            <person name="Yoshida K."/>
            <person name="Zdobnov E."/>
            <person name="Zhang P."/>
            <person name="Zhang Y."/>
            <person name="Zimin A.V."/>
            <person name="Baldwin J."/>
            <person name="Abdouelleil A."/>
            <person name="Abdulkadir J."/>
            <person name="Abebe A."/>
            <person name="Abera B."/>
            <person name="Abreu J."/>
            <person name="Acer S.C."/>
            <person name="Aftuck L."/>
            <person name="Alexander A."/>
            <person name="An P."/>
            <person name="Anderson E."/>
            <person name="Anderson S."/>
            <person name="Arachi H."/>
            <person name="Azer M."/>
            <person name="Bachantsang P."/>
            <person name="Barry A."/>
            <person name="Bayul T."/>
            <person name="Berlin A."/>
            <person name="Bessette D."/>
            <person name="Bloom T."/>
            <person name="Blye J."/>
            <person name="Boguslavskiy L."/>
            <person name="Bonnet C."/>
            <person name="Boukhgalter B."/>
            <person name="Bourzgui I."/>
            <person name="Brown A."/>
            <person name="Cahill P."/>
            <person name="Channer S."/>
            <person name="Cheshatsang Y."/>
            <person name="Chuda L."/>
            <person name="Citroen M."/>
            <person name="Collymore A."/>
            <person name="Cooke P."/>
            <person name="Costello M."/>
            <person name="D'Aco K."/>
            <person name="Daza R."/>
            <person name="De Haan G."/>
            <person name="DeGray S."/>
            <person name="DeMaso C."/>
            <person name="Dhargay N."/>
            <person name="Dooley K."/>
            <person name="Dooley E."/>
            <person name="Doricent M."/>
            <person name="Dorje P."/>
            <person name="Dorjee K."/>
            <person name="Dupes A."/>
            <person name="Elong R."/>
            <person name="Falk J."/>
            <person name="Farina A."/>
            <person name="Faro S."/>
            <person name="Ferguson D."/>
            <person name="Fisher S."/>
            <person name="Foley C.D."/>
            <person name="Franke A."/>
            <person name="Friedrich D."/>
            <person name="Gadbois L."/>
            <person name="Gearin G."/>
            <person name="Gearin C.R."/>
            <person name="Giannoukos G."/>
            <person name="Goode T."/>
            <person name="Graham J."/>
            <person name="Grandbois E."/>
            <person name="Grewal S."/>
            <person name="Gyaltsen K."/>
            <person name="Hafez N."/>
            <person name="Hagos B."/>
            <person name="Hall J."/>
            <person name="Henson C."/>
            <person name="Hollinger A."/>
            <person name="Honan T."/>
            <person name="Huard M.D."/>
            <person name="Hughes L."/>
            <person name="Hurhula B."/>
            <person name="Husby M.E."/>
            <person name="Kamat A."/>
            <person name="Kanga B."/>
            <person name="Kashin S."/>
            <person name="Khazanovich D."/>
            <person name="Kisner P."/>
            <person name="Lance K."/>
            <person name="Lara M."/>
            <person name="Lee W."/>
            <person name="Lennon N."/>
            <person name="Letendre F."/>
            <person name="LeVine R."/>
            <person name="Lipovsky A."/>
            <person name="Liu X."/>
            <person name="Liu J."/>
            <person name="Liu S."/>
            <person name="Lokyitsang T."/>
            <person name="Lokyitsang Y."/>
            <person name="Lubonja R."/>
            <person name="Lui A."/>
            <person name="MacDonald P."/>
            <person name="Magnisalis V."/>
            <person name="Maru K."/>
            <person name="Matthews C."/>
            <person name="McCusker W."/>
            <person name="McDonough S."/>
            <person name="Mehta T."/>
            <person name="Meldrim J."/>
            <person name="Meneus L."/>
            <person name="Mihai O."/>
            <person name="Mihalev A."/>
            <person name="Mihova T."/>
            <person name="Mittelman R."/>
            <person name="Mlenga V."/>
            <person name="Montmayeur A."/>
            <person name="Mulrain L."/>
            <person name="Navidi A."/>
            <person name="Naylor J."/>
            <person name="Negash T."/>
            <person name="Nguyen T."/>
            <person name="Nguyen N."/>
            <person name="Nicol R."/>
            <person name="Norbu C."/>
            <person name="Norbu N."/>
            <person name="Novod N."/>
            <person name="O'Neill B."/>
            <person name="Osman S."/>
            <person name="Markiewicz E."/>
            <person name="Oyono O.L."/>
            <person name="Patti C."/>
            <person name="Phunkhang P."/>
            <person name="Pierre F."/>
            <person name="Priest M."/>
            <person name="Raghuraman S."/>
            <person name="Rege F."/>
            <person name="Reyes R."/>
            <person name="Rise C."/>
            <person name="Rogov P."/>
            <person name="Ross K."/>
            <person name="Ryan E."/>
            <person name="Settipalli S."/>
            <person name="Shea T."/>
            <person name="Sherpa N."/>
            <person name="Shi L."/>
            <person name="Shih D."/>
            <person name="Sparrow T."/>
            <person name="Spaulding J."/>
            <person name="Stalker J."/>
            <person name="Stange-Thomann N."/>
            <person name="Stavropoulos S."/>
            <person name="Stone C."/>
            <person name="Strader C."/>
            <person name="Tesfaye S."/>
            <person name="Thomson T."/>
            <person name="Thoulutsang Y."/>
            <person name="Thoulutsang D."/>
            <person name="Topham K."/>
            <person name="Topping I."/>
            <person name="Tsamla T."/>
            <person name="Vassiliev H."/>
            <person name="Vo A."/>
            <person name="Wangchuk T."/>
            <person name="Wangdi T."/>
            <person name="Weiand M."/>
            <person name="Wilkinson J."/>
            <person name="Wilson A."/>
            <person name="Yadav S."/>
            <person name="Young G."/>
            <person name="Yu Q."/>
            <person name="Zembek L."/>
            <person name="Zhong D."/>
            <person name="Zimmer A."/>
            <person name="Zwirko Z."/>
            <person name="Jaffe D.B."/>
            <person name="Alvarez P."/>
            <person name="Brockman W."/>
            <person name="Butler J."/>
            <person name="Chin C."/>
            <person name="Gnerre S."/>
            <person name="Grabherr M."/>
            <person name="Kleber M."/>
            <person name="Mauceli E."/>
            <person name="MacCallum I."/>
        </authorList>
    </citation>
    <scope>NUCLEOTIDE SEQUENCE [LARGE SCALE GENOMIC DNA]</scope>
    <source>
        <strain evidence="3">Tucson 15081-1352.22</strain>
    </source>
</reference>
<feature type="signal peptide" evidence="1">
    <location>
        <begin position="1"/>
        <end position="22"/>
    </location>
</feature>
<evidence type="ECO:0000256" key="1">
    <source>
        <dbReference type="SAM" id="SignalP"/>
    </source>
</evidence>
<keyword evidence="1" id="KW-0732">Signal</keyword>
<accession>A0A0Q9XJG9</accession>
<dbReference type="EMBL" id="CH933816">
    <property type="protein sequence ID" value="KRG07609.1"/>
    <property type="molecule type" value="Genomic_DNA"/>
</dbReference>
<protein>
    <submittedName>
        <fullName evidence="2">Uncharacterized protein</fullName>
    </submittedName>
</protein>
<dbReference type="KEGG" id="dmo:Dmoj_GI26590"/>
<gene>
    <name evidence="2" type="primary">Dmoj\GI26590</name>
    <name evidence="2" type="ORF">Dmoj_GI26590</name>
</gene>